<dbReference type="PANTHER" id="PTHR19229:SF113">
    <property type="entry name" value="ATP-BINDING CASSETTE SUB-FAMILY A MEMBER 13"/>
    <property type="match status" value="1"/>
</dbReference>
<proteinExistence type="predicted"/>
<comment type="caution">
    <text evidence="2">The sequence shown here is derived from an EMBL/GenBank/DDBJ whole genome shotgun (WGS) entry which is preliminary data.</text>
</comment>
<dbReference type="STRING" id="8496.A0A151P1L6"/>
<dbReference type="InterPro" id="IPR026082">
    <property type="entry name" value="ABCA"/>
</dbReference>
<keyword evidence="1" id="KW-1133">Transmembrane helix</keyword>
<protein>
    <submittedName>
        <fullName evidence="2">ATP-binding cassette sub-family A member 13</fullName>
    </submittedName>
</protein>
<name>A0A151P1L6_ALLMI</name>
<keyword evidence="2" id="KW-0547">Nucleotide-binding</keyword>
<reference evidence="2 3" key="1">
    <citation type="journal article" date="2012" name="Genome Biol.">
        <title>Sequencing three crocodilian genomes to illuminate the evolution of archosaurs and amniotes.</title>
        <authorList>
            <person name="St John J.A."/>
            <person name="Braun E.L."/>
            <person name="Isberg S.R."/>
            <person name="Miles L.G."/>
            <person name="Chong A.Y."/>
            <person name="Gongora J."/>
            <person name="Dalzell P."/>
            <person name="Moran C."/>
            <person name="Bed'hom B."/>
            <person name="Abzhanov A."/>
            <person name="Burgess S.C."/>
            <person name="Cooksey A.M."/>
            <person name="Castoe T.A."/>
            <person name="Crawford N.G."/>
            <person name="Densmore L.D."/>
            <person name="Drew J.C."/>
            <person name="Edwards S.V."/>
            <person name="Faircloth B.C."/>
            <person name="Fujita M.K."/>
            <person name="Greenwold M.J."/>
            <person name="Hoffmann F.G."/>
            <person name="Howard J.M."/>
            <person name="Iguchi T."/>
            <person name="Janes D.E."/>
            <person name="Khan S.Y."/>
            <person name="Kohno S."/>
            <person name="de Koning A.J."/>
            <person name="Lance S.L."/>
            <person name="McCarthy F.M."/>
            <person name="McCormack J.E."/>
            <person name="Merchant M.E."/>
            <person name="Peterson D.G."/>
            <person name="Pollock D.D."/>
            <person name="Pourmand N."/>
            <person name="Raney B.J."/>
            <person name="Roessler K.A."/>
            <person name="Sanford J.R."/>
            <person name="Sawyer R.H."/>
            <person name="Schmidt C.J."/>
            <person name="Triplett E.W."/>
            <person name="Tuberville T.D."/>
            <person name="Venegas-Anaya M."/>
            <person name="Howard J.T."/>
            <person name="Jarvis E.D."/>
            <person name="Guillette L.J.Jr."/>
            <person name="Glenn T.C."/>
            <person name="Green R.E."/>
            <person name="Ray D.A."/>
        </authorList>
    </citation>
    <scope>NUCLEOTIDE SEQUENCE [LARGE SCALE GENOMIC DNA]</scope>
    <source>
        <strain evidence="2">KSC_2009_1</strain>
    </source>
</reference>
<dbReference type="AlphaFoldDB" id="A0A151P1L6"/>
<gene>
    <name evidence="2" type="primary">ABCA13L</name>
    <name evidence="2" type="ORF">Y1Q_0016176</name>
</gene>
<keyword evidence="1" id="KW-0472">Membrane</keyword>
<evidence type="ECO:0000313" key="3">
    <source>
        <dbReference type="Proteomes" id="UP000050525"/>
    </source>
</evidence>
<organism evidence="2 3">
    <name type="scientific">Alligator mississippiensis</name>
    <name type="common">American alligator</name>
    <dbReference type="NCBI Taxonomy" id="8496"/>
    <lineage>
        <taxon>Eukaryota</taxon>
        <taxon>Metazoa</taxon>
        <taxon>Chordata</taxon>
        <taxon>Craniata</taxon>
        <taxon>Vertebrata</taxon>
        <taxon>Euteleostomi</taxon>
        <taxon>Archelosauria</taxon>
        <taxon>Archosauria</taxon>
        <taxon>Crocodylia</taxon>
        <taxon>Alligatoridae</taxon>
        <taxon>Alligatorinae</taxon>
        <taxon>Alligator</taxon>
    </lineage>
</organism>
<evidence type="ECO:0000256" key="1">
    <source>
        <dbReference type="SAM" id="Phobius"/>
    </source>
</evidence>
<keyword evidence="1" id="KW-0812">Transmembrane</keyword>
<keyword evidence="2" id="KW-0067">ATP-binding</keyword>
<dbReference type="PANTHER" id="PTHR19229">
    <property type="entry name" value="ATP-BINDING CASSETTE TRANSPORTER SUBFAMILY A ABCA"/>
    <property type="match status" value="1"/>
</dbReference>
<keyword evidence="3" id="KW-1185">Reference proteome</keyword>
<dbReference type="GO" id="GO:0005319">
    <property type="term" value="F:lipid transporter activity"/>
    <property type="evidence" value="ECO:0007669"/>
    <property type="project" value="TreeGrafter"/>
</dbReference>
<accession>A0A151P1L6</accession>
<feature type="transmembrane region" description="Helical" evidence="1">
    <location>
        <begin position="932"/>
        <end position="952"/>
    </location>
</feature>
<sequence>MAFLKEIQDLAEEILETTEKAIVLQKVWGKESKLSGVNNSSVLLAVDLNKAEEIISTVESLYKQPYFWDLLHLLPGLQASSLYKDDLIHTLAQFLETFKNSITSLEEFDVMPSNQSFYRAVKLGLNTSITALHFLEDWSLEGSQYNLSLWDVMWDPYAVKMELESRFGFSELHAKKLLNDMAVLNKIPTEDTLEHFVCSALSNMSEAGADSQDNEGGCIPAWLEAKLYLVCSVNKIKLYTQIFQQWFGSSKFRKILSELGGNMVDLVSQYSNDSEALKIASAINTLIQYWSETLEPNFPERHNETQDIILQVEKLQTLTENLPQWSLMKRLILEDGVVHLDIEILFWELKQTLMSNASYICEDLLTVFEKALQLPPNSEVIDVLARFVCHYNNSNEAFKLSSQIQSIKESVFCRNVSEMCQVFQKHLSPASVLLLQNVQITALSILKIVAEKPRVISNLICAFTSCKNGLTKHLLRSVIEGISLIHDRYQDIEKTWPISNQGDCENVVNINKTFSGTLHSFLRTLQNTTDSSCECQLVLEDIQKHVQMLAENLEALLSGNSVAAFLSNFSLPDDVKIKDFVQNLTELTLQLHSSVNISEETIDVILEGSGSHSKNVNLRNIIYKVKIPSEVDNLLNTLLDLVCSISSLLNKAQHVMENLPMFFQAFRNMSLLDISIFHQFLQGGQSRSSAIGSLHSNNRTLGGGYGKIQHSQKTQLYQEILQSTNGALLRTFLKPLLHGKILYTSNIKKVNLVMEKANHTFSFVENLKTYAETWLRMSKMFKHGENFFMLSQLQEALQNSFIKNFVESHLNLDVGKFVGKLQIYGIIFHTSDNKAHTQSSTDYFPPHISYTVWTSVLFSMRTDLIKNPMWKFHPQNLPADGFKYNHIFIPLQDMIESAIVSVHAGTDTSEPEIQVQAMPYPCHTSDLFLNNIGFFFPLIMMLTWMVSVAGMVRKLVYEREICLEEL</sequence>
<dbReference type="GO" id="GO:0016020">
    <property type="term" value="C:membrane"/>
    <property type="evidence" value="ECO:0007669"/>
    <property type="project" value="InterPro"/>
</dbReference>
<dbReference type="Proteomes" id="UP000050525">
    <property type="component" value="Unassembled WGS sequence"/>
</dbReference>
<dbReference type="GO" id="GO:0140359">
    <property type="term" value="F:ABC-type transporter activity"/>
    <property type="evidence" value="ECO:0007669"/>
    <property type="project" value="InterPro"/>
</dbReference>
<evidence type="ECO:0000313" key="2">
    <source>
        <dbReference type="EMBL" id="KYO42789.1"/>
    </source>
</evidence>
<dbReference type="EMBL" id="AKHW03001351">
    <property type="protein sequence ID" value="KYO42789.1"/>
    <property type="molecule type" value="Genomic_DNA"/>
</dbReference>
<dbReference type="GO" id="GO:0005524">
    <property type="term" value="F:ATP binding"/>
    <property type="evidence" value="ECO:0007669"/>
    <property type="project" value="UniProtKB-KW"/>
</dbReference>